<dbReference type="EMBL" id="CAJVAS010000007">
    <property type="protein sequence ID" value="CAG7618886.1"/>
    <property type="molecule type" value="Genomic_DNA"/>
</dbReference>
<dbReference type="PROSITE" id="PS51462">
    <property type="entry name" value="NUDIX"/>
    <property type="match status" value="1"/>
</dbReference>
<name>A0A916K342_9BACL</name>
<dbReference type="AlphaFoldDB" id="A0A916K342"/>
<evidence type="ECO:0000259" key="1">
    <source>
        <dbReference type="PROSITE" id="PS51462"/>
    </source>
</evidence>
<organism evidence="2 3">
    <name type="scientific">Paenibacillus solanacearum</name>
    <dbReference type="NCBI Taxonomy" id="2048548"/>
    <lineage>
        <taxon>Bacteria</taxon>
        <taxon>Bacillati</taxon>
        <taxon>Bacillota</taxon>
        <taxon>Bacilli</taxon>
        <taxon>Bacillales</taxon>
        <taxon>Paenibacillaceae</taxon>
        <taxon>Paenibacillus</taxon>
    </lineage>
</organism>
<dbReference type="Proteomes" id="UP000693672">
    <property type="component" value="Unassembled WGS sequence"/>
</dbReference>
<accession>A0A916K342</accession>
<gene>
    <name evidence="2" type="ORF">PAESOLCIP111_02158</name>
</gene>
<dbReference type="GO" id="GO:0016787">
    <property type="term" value="F:hydrolase activity"/>
    <property type="evidence" value="ECO:0007669"/>
    <property type="project" value="InterPro"/>
</dbReference>
<dbReference type="InterPro" id="IPR020084">
    <property type="entry name" value="NUDIX_hydrolase_CS"/>
</dbReference>
<evidence type="ECO:0000313" key="3">
    <source>
        <dbReference type="Proteomes" id="UP000693672"/>
    </source>
</evidence>
<dbReference type="RefSeq" id="WP_218091942.1">
    <property type="nucleotide sequence ID" value="NZ_CAJVAS010000007.1"/>
</dbReference>
<keyword evidence="3" id="KW-1185">Reference proteome</keyword>
<evidence type="ECO:0000313" key="2">
    <source>
        <dbReference type="EMBL" id="CAG7618886.1"/>
    </source>
</evidence>
<reference evidence="2" key="1">
    <citation type="submission" date="2021-06" db="EMBL/GenBank/DDBJ databases">
        <authorList>
            <person name="Criscuolo A."/>
        </authorList>
    </citation>
    <scope>NUCLEOTIDE SEQUENCE</scope>
    <source>
        <strain evidence="2">CIP111600</strain>
    </source>
</reference>
<dbReference type="PROSITE" id="PS00893">
    <property type="entry name" value="NUDIX_BOX"/>
    <property type="match status" value="1"/>
</dbReference>
<protein>
    <recommendedName>
        <fullName evidence="1">Nudix hydrolase domain-containing protein</fullName>
    </recommendedName>
</protein>
<sequence length="180" mass="20563">MNLQETKEKYRTLFQPYHWTNRISQFELFDAVPAESLISNVNMVPFQGDDCVVIRLDNGQWEMPGGTLEPDEHYVTALRRELIEEAGARLVSPFIPFGAWKYHSTADKPYKPHLPHPLFYRLVGYGNVEIVSEPTVPDGGEKVAAVELMTVREAKARFVESGRPDLAELYELASELRRRG</sequence>
<comment type="caution">
    <text evidence="2">The sequence shown here is derived from an EMBL/GenBank/DDBJ whole genome shotgun (WGS) entry which is preliminary data.</text>
</comment>
<feature type="domain" description="Nudix hydrolase" evidence="1">
    <location>
        <begin position="36"/>
        <end position="172"/>
    </location>
</feature>
<proteinExistence type="predicted"/>
<dbReference type="Pfam" id="PF00293">
    <property type="entry name" value="NUDIX"/>
    <property type="match status" value="1"/>
</dbReference>
<dbReference type="InterPro" id="IPR000086">
    <property type="entry name" value="NUDIX_hydrolase_dom"/>
</dbReference>